<evidence type="ECO:0000256" key="2">
    <source>
        <dbReference type="SAM" id="Phobius"/>
    </source>
</evidence>
<dbReference type="WBParaSite" id="SVE_0030300.1">
    <property type="protein sequence ID" value="SVE_0030300.1"/>
    <property type="gene ID" value="SVE_0030300"/>
</dbReference>
<evidence type="ECO:0000256" key="1">
    <source>
        <dbReference type="SAM" id="MobiDB-lite"/>
    </source>
</evidence>
<feature type="transmembrane region" description="Helical" evidence="2">
    <location>
        <begin position="17"/>
        <end position="39"/>
    </location>
</feature>
<keyword evidence="2" id="KW-0472">Membrane</keyword>
<dbReference type="AlphaFoldDB" id="A0A0K0EUV7"/>
<evidence type="ECO:0000313" key="4">
    <source>
        <dbReference type="WBParaSite" id="SVE_0030300.1"/>
    </source>
</evidence>
<reference evidence="4" key="2">
    <citation type="submission" date="2015-08" db="UniProtKB">
        <authorList>
            <consortium name="WormBaseParasite"/>
        </authorList>
    </citation>
    <scope>IDENTIFICATION</scope>
</reference>
<dbReference type="Proteomes" id="UP000035680">
    <property type="component" value="Unassembled WGS sequence"/>
</dbReference>
<keyword evidence="3" id="KW-1185">Reference proteome</keyword>
<sequence>MFCKLFFNSSTFCNNDLILSLSLSIRCYILLVAILGLGVNTSDNVVCTSKDSPYVVTTVVGSSSENEDDKEDLEEDWKLY</sequence>
<feature type="compositionally biased region" description="Acidic residues" evidence="1">
    <location>
        <begin position="65"/>
        <end position="80"/>
    </location>
</feature>
<name>A0A0K0EUV7_STRVS</name>
<accession>A0A0K0EUV7</accession>
<keyword evidence="2" id="KW-0812">Transmembrane</keyword>
<feature type="region of interest" description="Disordered" evidence="1">
    <location>
        <begin position="60"/>
        <end position="80"/>
    </location>
</feature>
<protein>
    <submittedName>
        <fullName evidence="4">Uncharacterized protein</fullName>
    </submittedName>
</protein>
<proteinExistence type="predicted"/>
<keyword evidence="2" id="KW-1133">Transmembrane helix</keyword>
<reference evidence="3" key="1">
    <citation type="submission" date="2014-07" db="EMBL/GenBank/DDBJ databases">
        <authorList>
            <person name="Martin A.A"/>
            <person name="De Silva N."/>
        </authorList>
    </citation>
    <scope>NUCLEOTIDE SEQUENCE</scope>
</reference>
<evidence type="ECO:0000313" key="3">
    <source>
        <dbReference type="Proteomes" id="UP000035680"/>
    </source>
</evidence>
<organism evidence="3 4">
    <name type="scientific">Strongyloides venezuelensis</name>
    <name type="common">Threadworm</name>
    <dbReference type="NCBI Taxonomy" id="75913"/>
    <lineage>
        <taxon>Eukaryota</taxon>
        <taxon>Metazoa</taxon>
        <taxon>Ecdysozoa</taxon>
        <taxon>Nematoda</taxon>
        <taxon>Chromadorea</taxon>
        <taxon>Rhabditida</taxon>
        <taxon>Tylenchina</taxon>
        <taxon>Panagrolaimomorpha</taxon>
        <taxon>Strongyloidoidea</taxon>
        <taxon>Strongyloididae</taxon>
        <taxon>Strongyloides</taxon>
    </lineage>
</organism>